<keyword evidence="2" id="KW-1185">Reference proteome</keyword>
<evidence type="ECO:0000313" key="1">
    <source>
        <dbReference type="EMBL" id="PPQ97435.1"/>
    </source>
</evidence>
<gene>
    <name evidence="1" type="ORF">CVT26_006783</name>
</gene>
<reference evidence="1 2" key="1">
    <citation type="journal article" date="2018" name="Evol. Lett.">
        <title>Horizontal gene cluster transfer increased hallucinogenic mushroom diversity.</title>
        <authorList>
            <person name="Reynolds H.T."/>
            <person name="Vijayakumar V."/>
            <person name="Gluck-Thaler E."/>
            <person name="Korotkin H.B."/>
            <person name="Matheny P.B."/>
            <person name="Slot J.C."/>
        </authorList>
    </citation>
    <scope>NUCLEOTIDE SEQUENCE [LARGE SCALE GENOMIC DNA]</scope>
    <source>
        <strain evidence="1 2">SRW20</strain>
    </source>
</reference>
<dbReference type="InParanoid" id="A0A409Y346"/>
<dbReference type="Proteomes" id="UP000284706">
    <property type="component" value="Unassembled WGS sequence"/>
</dbReference>
<name>A0A409Y346_9AGAR</name>
<sequence length="87" mass="9525">MDLAIDEGSAYLAAWPQLELNRHESRSSASPAALEAGANISEPGDNTSTYSITVDLILRELQFFCQITSKRSSASFTISDKLKFQDP</sequence>
<evidence type="ECO:0000313" key="2">
    <source>
        <dbReference type="Proteomes" id="UP000284706"/>
    </source>
</evidence>
<organism evidence="1 2">
    <name type="scientific">Gymnopilus dilepis</name>
    <dbReference type="NCBI Taxonomy" id="231916"/>
    <lineage>
        <taxon>Eukaryota</taxon>
        <taxon>Fungi</taxon>
        <taxon>Dikarya</taxon>
        <taxon>Basidiomycota</taxon>
        <taxon>Agaricomycotina</taxon>
        <taxon>Agaricomycetes</taxon>
        <taxon>Agaricomycetidae</taxon>
        <taxon>Agaricales</taxon>
        <taxon>Agaricineae</taxon>
        <taxon>Hymenogastraceae</taxon>
        <taxon>Gymnopilus</taxon>
    </lineage>
</organism>
<comment type="caution">
    <text evidence="1">The sequence shown here is derived from an EMBL/GenBank/DDBJ whole genome shotgun (WGS) entry which is preliminary data.</text>
</comment>
<protein>
    <submittedName>
        <fullName evidence="1">Uncharacterized protein</fullName>
    </submittedName>
</protein>
<dbReference type="AlphaFoldDB" id="A0A409Y346"/>
<accession>A0A409Y346</accession>
<proteinExistence type="predicted"/>
<dbReference type="EMBL" id="NHYE01001251">
    <property type="protein sequence ID" value="PPQ97435.1"/>
    <property type="molecule type" value="Genomic_DNA"/>
</dbReference>